<evidence type="ECO:0000256" key="1">
    <source>
        <dbReference type="PROSITE-ProRule" id="PRU00042"/>
    </source>
</evidence>
<keyword evidence="1" id="KW-0863">Zinc-finger</keyword>
<evidence type="ECO:0000256" key="2">
    <source>
        <dbReference type="SAM" id="MobiDB-lite"/>
    </source>
</evidence>
<dbReference type="GO" id="GO:0008270">
    <property type="term" value="F:zinc ion binding"/>
    <property type="evidence" value="ECO:0007669"/>
    <property type="project" value="UniProtKB-KW"/>
</dbReference>
<comment type="caution">
    <text evidence="4">The sequence shown here is derived from an EMBL/GenBank/DDBJ whole genome shotgun (WGS) entry which is preliminary data.</text>
</comment>
<name>A0AAV5QRU5_9ASCO</name>
<evidence type="ECO:0000313" key="5">
    <source>
        <dbReference type="Proteomes" id="UP001360560"/>
    </source>
</evidence>
<feature type="region of interest" description="Disordered" evidence="2">
    <location>
        <begin position="13"/>
        <end position="51"/>
    </location>
</feature>
<dbReference type="EMBL" id="BTFZ01000011">
    <property type="protein sequence ID" value="GMM37132.1"/>
    <property type="molecule type" value="Genomic_DNA"/>
</dbReference>
<sequence length="311" mass="34506">MFITPMENSHFKDYTIPTNNSLSSKSGRKSQLTNPPSTLLPPLPPFPSSTASTPVNPSFLNKCSYSSPSSSFAHHVPVISNQSGHVHHPSNSARASQYYKRCDISDLLNPTTDDNQLTGIASPNNSIMIPSTSVYGGPCPPFVPSSSGPPGNFHNNIIYHPQTIGTMPPATNDPILQSSEDLVRAFRIQHPYINYHQYPMTSALLGDSMVDKAKKKKGGYRCSGTNCRENCTFTNILELAKHLDELCTKNEFKCEIANCPYRYIGFGTSGSLKRHGKIHESNSDVFQCSYCERSFKNVFNKHRHEKQLHHA</sequence>
<dbReference type="Gene3D" id="3.30.160.60">
    <property type="entry name" value="Classic Zinc Finger"/>
    <property type="match status" value="1"/>
</dbReference>
<organism evidence="4 5">
    <name type="scientific">Saccharomycopsis crataegensis</name>
    <dbReference type="NCBI Taxonomy" id="43959"/>
    <lineage>
        <taxon>Eukaryota</taxon>
        <taxon>Fungi</taxon>
        <taxon>Dikarya</taxon>
        <taxon>Ascomycota</taxon>
        <taxon>Saccharomycotina</taxon>
        <taxon>Saccharomycetes</taxon>
        <taxon>Saccharomycopsidaceae</taxon>
        <taxon>Saccharomycopsis</taxon>
    </lineage>
</organism>
<evidence type="ECO:0000313" key="4">
    <source>
        <dbReference type="EMBL" id="GMM37132.1"/>
    </source>
</evidence>
<feature type="domain" description="C2H2-type" evidence="3">
    <location>
        <begin position="286"/>
        <end position="311"/>
    </location>
</feature>
<keyword evidence="1" id="KW-0479">Metal-binding</keyword>
<dbReference type="Proteomes" id="UP001360560">
    <property type="component" value="Unassembled WGS sequence"/>
</dbReference>
<feature type="compositionally biased region" description="Pro residues" evidence="2">
    <location>
        <begin position="38"/>
        <end position="47"/>
    </location>
</feature>
<keyword evidence="1" id="KW-0862">Zinc</keyword>
<dbReference type="PROSITE" id="PS00028">
    <property type="entry name" value="ZINC_FINGER_C2H2_1"/>
    <property type="match status" value="1"/>
</dbReference>
<proteinExistence type="predicted"/>
<dbReference type="AlphaFoldDB" id="A0AAV5QRU5"/>
<feature type="compositionally biased region" description="Polar residues" evidence="2">
    <location>
        <begin position="16"/>
        <end position="31"/>
    </location>
</feature>
<keyword evidence="5" id="KW-1185">Reference proteome</keyword>
<reference evidence="4 5" key="1">
    <citation type="journal article" date="2023" name="Elife">
        <title>Identification of key yeast species and microbe-microbe interactions impacting larval growth of Drosophila in the wild.</title>
        <authorList>
            <person name="Mure A."/>
            <person name="Sugiura Y."/>
            <person name="Maeda R."/>
            <person name="Honda K."/>
            <person name="Sakurai N."/>
            <person name="Takahashi Y."/>
            <person name="Watada M."/>
            <person name="Katoh T."/>
            <person name="Gotoh A."/>
            <person name="Gotoh Y."/>
            <person name="Taniguchi I."/>
            <person name="Nakamura K."/>
            <person name="Hayashi T."/>
            <person name="Katayama T."/>
            <person name="Uemura T."/>
            <person name="Hattori Y."/>
        </authorList>
    </citation>
    <scope>NUCLEOTIDE SEQUENCE [LARGE SCALE GENOMIC DNA]</scope>
    <source>
        <strain evidence="4 5">SC-9</strain>
    </source>
</reference>
<dbReference type="GeneID" id="90075107"/>
<dbReference type="SMART" id="SM00355">
    <property type="entry name" value="ZnF_C2H2"/>
    <property type="match status" value="2"/>
</dbReference>
<accession>A0AAV5QRU5</accession>
<dbReference type="InterPro" id="IPR013087">
    <property type="entry name" value="Znf_C2H2_type"/>
</dbReference>
<dbReference type="PROSITE" id="PS50157">
    <property type="entry name" value="ZINC_FINGER_C2H2_2"/>
    <property type="match status" value="1"/>
</dbReference>
<protein>
    <recommendedName>
        <fullName evidence="3">C2H2-type domain-containing protein</fullName>
    </recommendedName>
</protein>
<gene>
    <name evidence="4" type="ORF">DASC09_044570</name>
</gene>
<dbReference type="RefSeq" id="XP_064854128.1">
    <property type="nucleotide sequence ID" value="XM_064998056.1"/>
</dbReference>
<evidence type="ECO:0000259" key="3">
    <source>
        <dbReference type="PROSITE" id="PS50157"/>
    </source>
</evidence>